<evidence type="ECO:0000313" key="8">
    <source>
        <dbReference type="EMBL" id="MXU97468.1"/>
    </source>
</evidence>
<dbReference type="Pfam" id="PF05485">
    <property type="entry name" value="THAP"/>
    <property type="match status" value="1"/>
</dbReference>
<name>A0A6B0V8B2_IXORI</name>
<dbReference type="SUPFAM" id="SSF57716">
    <property type="entry name" value="Glucocorticoid receptor-like (DNA-binding domain)"/>
    <property type="match status" value="1"/>
</dbReference>
<evidence type="ECO:0000256" key="6">
    <source>
        <dbReference type="SAM" id="MobiDB-lite"/>
    </source>
</evidence>
<feature type="domain" description="THAP-type" evidence="7">
    <location>
        <begin position="1"/>
        <end position="87"/>
    </location>
</feature>
<evidence type="ECO:0000256" key="5">
    <source>
        <dbReference type="PROSITE-ProRule" id="PRU00309"/>
    </source>
</evidence>
<keyword evidence="3" id="KW-0862">Zinc</keyword>
<feature type="region of interest" description="Disordered" evidence="6">
    <location>
        <begin position="69"/>
        <end position="134"/>
    </location>
</feature>
<keyword evidence="2 5" id="KW-0863">Zinc-finger</keyword>
<evidence type="ECO:0000256" key="2">
    <source>
        <dbReference type="ARBA" id="ARBA00022771"/>
    </source>
</evidence>
<evidence type="ECO:0000256" key="4">
    <source>
        <dbReference type="ARBA" id="ARBA00023125"/>
    </source>
</evidence>
<dbReference type="InterPro" id="IPR026516">
    <property type="entry name" value="THAP1/10"/>
</dbReference>
<dbReference type="GO" id="GO:0043565">
    <property type="term" value="F:sequence-specific DNA binding"/>
    <property type="evidence" value="ECO:0007669"/>
    <property type="project" value="InterPro"/>
</dbReference>
<dbReference type="SMART" id="SM00980">
    <property type="entry name" value="THAP"/>
    <property type="match status" value="1"/>
</dbReference>
<keyword evidence="1" id="KW-0479">Metal-binding</keyword>
<dbReference type="EMBL" id="GIFC01015385">
    <property type="protein sequence ID" value="MXU97468.1"/>
    <property type="molecule type" value="Transcribed_RNA"/>
</dbReference>
<feature type="compositionally biased region" description="Basic residues" evidence="6">
    <location>
        <begin position="94"/>
        <end position="110"/>
    </location>
</feature>
<reference evidence="8" key="1">
    <citation type="submission" date="2019-12" db="EMBL/GenBank/DDBJ databases">
        <title>An insight into the sialome of adult female Ixodes ricinus ticks feeding for 6 days.</title>
        <authorList>
            <person name="Perner J."/>
            <person name="Ribeiro J.M.C."/>
        </authorList>
    </citation>
    <scope>NUCLEOTIDE SEQUENCE</scope>
    <source>
        <strain evidence="8">Semi-engorged</strain>
        <tissue evidence="8">Salivary glands</tissue>
    </source>
</reference>
<organism evidence="8">
    <name type="scientific">Ixodes ricinus</name>
    <name type="common">Common tick</name>
    <name type="synonym">Acarus ricinus</name>
    <dbReference type="NCBI Taxonomy" id="34613"/>
    <lineage>
        <taxon>Eukaryota</taxon>
        <taxon>Metazoa</taxon>
        <taxon>Ecdysozoa</taxon>
        <taxon>Arthropoda</taxon>
        <taxon>Chelicerata</taxon>
        <taxon>Arachnida</taxon>
        <taxon>Acari</taxon>
        <taxon>Parasitiformes</taxon>
        <taxon>Ixodida</taxon>
        <taxon>Ixodoidea</taxon>
        <taxon>Ixodidae</taxon>
        <taxon>Ixodinae</taxon>
        <taxon>Ixodes</taxon>
    </lineage>
</organism>
<keyword evidence="4 5" id="KW-0238">DNA-binding</keyword>
<dbReference type="AlphaFoldDB" id="A0A6B0V8B2"/>
<dbReference type="PANTHER" id="PTHR46600:SF11">
    <property type="entry name" value="THAP DOMAIN-CONTAINING PROTEIN 10"/>
    <property type="match status" value="1"/>
</dbReference>
<dbReference type="InterPro" id="IPR006612">
    <property type="entry name" value="THAP_Znf"/>
</dbReference>
<evidence type="ECO:0000256" key="3">
    <source>
        <dbReference type="ARBA" id="ARBA00022833"/>
    </source>
</evidence>
<dbReference type="GO" id="GO:0008270">
    <property type="term" value="F:zinc ion binding"/>
    <property type="evidence" value="ECO:0007669"/>
    <property type="project" value="UniProtKB-KW"/>
</dbReference>
<accession>A0A6B0V8B2</accession>
<evidence type="ECO:0000256" key="1">
    <source>
        <dbReference type="ARBA" id="ARBA00022723"/>
    </source>
</evidence>
<protein>
    <recommendedName>
        <fullName evidence="7">THAP-type domain-containing protein</fullName>
    </recommendedName>
</protein>
<dbReference type="PANTHER" id="PTHR46600">
    <property type="entry name" value="THAP DOMAIN-CONTAINING"/>
    <property type="match status" value="1"/>
</dbReference>
<proteinExistence type="predicted"/>
<dbReference type="PROSITE" id="PS50950">
    <property type="entry name" value="ZF_THAP"/>
    <property type="match status" value="1"/>
</dbReference>
<sequence>MTQGCGVMNCRNKARGGSGVRFFRFPCERNHKRKRSLWIAAVAAVNRTKADGTPWVPSSNSRVCSAHFHTGQPSRYSTHPDHVPSIFNDQPPRNKTRSQKRANLRRKRGTSHAAVPTDNRLHNAGQQEPVRSVADSGDGGACLEEICCPLESTTDSLFRCCFCTYVTGDQRGIVNHLIIHGDEEQRRKSSSALQDLILRTMICGGKCLLGADYVQQYSADRLTWALTFERTRVKNLTNAAIVPNHLLEITCWPSASEPRRLENLTNVRNV</sequence>
<evidence type="ECO:0000259" key="7">
    <source>
        <dbReference type="PROSITE" id="PS50950"/>
    </source>
</evidence>